<reference evidence="2 3" key="1">
    <citation type="journal article" date="2015" name="Nature">
        <title>rRNA introns, odd ribosomes, and small enigmatic genomes across a large radiation of phyla.</title>
        <authorList>
            <person name="Brown C.T."/>
            <person name="Hug L.A."/>
            <person name="Thomas B.C."/>
            <person name="Sharon I."/>
            <person name="Castelle C.J."/>
            <person name="Singh A."/>
            <person name="Wilkins M.J."/>
            <person name="Williams K.H."/>
            <person name="Banfield J.F."/>
        </authorList>
    </citation>
    <scope>NUCLEOTIDE SEQUENCE [LARGE SCALE GENOMIC DNA]</scope>
</reference>
<keyword evidence="1" id="KW-0472">Membrane</keyword>
<comment type="caution">
    <text evidence="2">The sequence shown here is derived from an EMBL/GenBank/DDBJ whole genome shotgun (WGS) entry which is preliminary data.</text>
</comment>
<evidence type="ECO:0000313" key="3">
    <source>
        <dbReference type="Proteomes" id="UP000034207"/>
    </source>
</evidence>
<organism evidence="2 3">
    <name type="scientific">candidate division CPR2 bacterium GW2011_GWC2_39_10</name>
    <dbReference type="NCBI Taxonomy" id="1618345"/>
    <lineage>
        <taxon>Bacteria</taxon>
        <taxon>Bacteria division CPR2</taxon>
    </lineage>
</organism>
<proteinExistence type="predicted"/>
<protein>
    <submittedName>
        <fullName evidence="2">Uncharacterized protein</fullName>
    </submittedName>
</protein>
<dbReference type="STRING" id="1618345.UT18_C0010G0024"/>
<evidence type="ECO:0000313" key="2">
    <source>
        <dbReference type="EMBL" id="KKQ94452.1"/>
    </source>
</evidence>
<dbReference type="Proteomes" id="UP000034207">
    <property type="component" value="Unassembled WGS sequence"/>
</dbReference>
<sequence length="86" mass="9841">MFRRIILGLLGMAFGFWLMYKRQKIVDMGVRFSWAENFMLGSYTVVGLTGVFFMVISLFYMLGIGKGIIDSVFGSFTDMFTPPDKK</sequence>
<evidence type="ECO:0000256" key="1">
    <source>
        <dbReference type="SAM" id="Phobius"/>
    </source>
</evidence>
<name>A0A0G0LTV1_UNCC2</name>
<dbReference type="AlphaFoldDB" id="A0A0G0LTV1"/>
<feature type="transmembrane region" description="Helical" evidence="1">
    <location>
        <begin position="40"/>
        <end position="62"/>
    </location>
</feature>
<feature type="transmembrane region" description="Helical" evidence="1">
    <location>
        <begin position="5"/>
        <end position="20"/>
    </location>
</feature>
<accession>A0A0G0LTV1</accession>
<gene>
    <name evidence="2" type="ORF">UT18_C0010G0024</name>
</gene>
<keyword evidence="1" id="KW-1133">Transmembrane helix</keyword>
<dbReference type="EMBL" id="LBVV01000010">
    <property type="protein sequence ID" value="KKQ94452.1"/>
    <property type="molecule type" value="Genomic_DNA"/>
</dbReference>
<keyword evidence="1" id="KW-0812">Transmembrane</keyword>